<dbReference type="SMART" id="SM00499">
    <property type="entry name" value="AAI"/>
    <property type="match status" value="1"/>
</dbReference>
<keyword evidence="3" id="KW-0446">Lipid-binding</keyword>
<dbReference type="Pfam" id="PF00234">
    <property type="entry name" value="Tryp_alpha_amyl"/>
    <property type="match status" value="1"/>
</dbReference>
<dbReference type="PANTHER" id="PTHR33076">
    <property type="entry name" value="NON-SPECIFIC LIPID-TRANSFER PROTEIN 2-RELATED"/>
    <property type="match status" value="1"/>
</dbReference>
<reference evidence="6" key="1">
    <citation type="journal article" date="2016" name="Nat. Genet.">
        <title>A high-quality carrot genome assembly provides new insights into carotenoid accumulation and asterid genome evolution.</title>
        <authorList>
            <person name="Iorizzo M."/>
            <person name="Ellison S."/>
            <person name="Senalik D."/>
            <person name="Zeng P."/>
            <person name="Satapoomin P."/>
            <person name="Huang J."/>
            <person name="Bowman M."/>
            <person name="Iovene M."/>
            <person name="Sanseverino W."/>
            <person name="Cavagnaro P."/>
            <person name="Yildiz M."/>
            <person name="Macko-Podgorni A."/>
            <person name="Moranska E."/>
            <person name="Grzebelus E."/>
            <person name="Grzebelus D."/>
            <person name="Ashrafi H."/>
            <person name="Zheng Z."/>
            <person name="Cheng S."/>
            <person name="Spooner D."/>
            <person name="Van Deynze A."/>
            <person name="Simon P."/>
        </authorList>
    </citation>
    <scope>NUCLEOTIDE SEQUENCE</scope>
    <source>
        <tissue evidence="6">Leaf</tissue>
    </source>
</reference>
<dbReference type="GO" id="GO:0008289">
    <property type="term" value="F:lipid binding"/>
    <property type="evidence" value="ECO:0007669"/>
    <property type="project" value="UniProtKB-KW"/>
</dbReference>
<dbReference type="InterPro" id="IPR000528">
    <property type="entry name" value="Plant_nsLTP"/>
</dbReference>
<feature type="chain" id="PRO_5042181853" description="Bifunctional inhibitor/plant lipid transfer protein/seed storage helical domain-containing protein" evidence="4">
    <location>
        <begin position="27"/>
        <end position="126"/>
    </location>
</feature>
<dbReference type="GO" id="GO:0006869">
    <property type="term" value="P:lipid transport"/>
    <property type="evidence" value="ECO:0007669"/>
    <property type="project" value="InterPro"/>
</dbReference>
<dbReference type="AlphaFoldDB" id="A0AAF1B9I6"/>
<evidence type="ECO:0000313" key="7">
    <source>
        <dbReference type="Proteomes" id="UP000077755"/>
    </source>
</evidence>
<dbReference type="SUPFAM" id="SSF47699">
    <property type="entry name" value="Bifunctional inhibitor/lipid-transfer protein/seed storage 2S albumin"/>
    <property type="match status" value="1"/>
</dbReference>
<evidence type="ECO:0000256" key="4">
    <source>
        <dbReference type="SAM" id="SignalP"/>
    </source>
</evidence>
<protein>
    <recommendedName>
        <fullName evidence="5">Bifunctional inhibitor/plant lipid transfer protein/seed storage helical domain-containing protein</fullName>
    </recommendedName>
</protein>
<evidence type="ECO:0000256" key="2">
    <source>
        <dbReference type="ARBA" id="ARBA00022448"/>
    </source>
</evidence>
<evidence type="ECO:0000259" key="5">
    <source>
        <dbReference type="SMART" id="SM00499"/>
    </source>
</evidence>
<evidence type="ECO:0000256" key="1">
    <source>
        <dbReference type="ARBA" id="ARBA00009748"/>
    </source>
</evidence>
<evidence type="ECO:0000256" key="3">
    <source>
        <dbReference type="ARBA" id="ARBA00023121"/>
    </source>
</evidence>
<organism evidence="6 7">
    <name type="scientific">Daucus carota subsp. sativus</name>
    <name type="common">Carrot</name>
    <dbReference type="NCBI Taxonomy" id="79200"/>
    <lineage>
        <taxon>Eukaryota</taxon>
        <taxon>Viridiplantae</taxon>
        <taxon>Streptophyta</taxon>
        <taxon>Embryophyta</taxon>
        <taxon>Tracheophyta</taxon>
        <taxon>Spermatophyta</taxon>
        <taxon>Magnoliopsida</taxon>
        <taxon>eudicotyledons</taxon>
        <taxon>Gunneridae</taxon>
        <taxon>Pentapetalae</taxon>
        <taxon>asterids</taxon>
        <taxon>campanulids</taxon>
        <taxon>Apiales</taxon>
        <taxon>Apiaceae</taxon>
        <taxon>Apioideae</taxon>
        <taxon>Scandiceae</taxon>
        <taxon>Daucinae</taxon>
        <taxon>Daucus</taxon>
        <taxon>Daucus sect. Daucus</taxon>
    </lineage>
</organism>
<proteinExistence type="inferred from homology"/>
<keyword evidence="7" id="KW-1185">Reference proteome</keyword>
<dbReference type="InterPro" id="IPR016140">
    <property type="entry name" value="Bifunc_inhib/LTP/seed_store"/>
</dbReference>
<gene>
    <name evidence="6" type="ORF">DCAR_0729171</name>
</gene>
<sequence>MAKIVYLTMVFATFLAAFLMVEQGEAFTCGTTLQERTKQLCDPFHRGEQQDPSAECCNSLKAFRDTAKTREERIELCRCVQDRSNRNRAGVPAPDARVPKIDALPAKCGLPFIYSADRKFDCNTVN</sequence>
<evidence type="ECO:0000313" key="6">
    <source>
        <dbReference type="EMBL" id="WOH09713.1"/>
    </source>
</evidence>
<name>A0AAF1B9I6_DAUCS</name>
<dbReference type="InterPro" id="IPR036312">
    <property type="entry name" value="Bifun_inhib/LTP/seed_sf"/>
</dbReference>
<accession>A0AAF1B9I6</accession>
<feature type="domain" description="Bifunctional inhibitor/plant lipid transfer protein/seed storage helical" evidence="5">
    <location>
        <begin position="29"/>
        <end position="122"/>
    </location>
</feature>
<keyword evidence="2" id="KW-0813">Transport</keyword>
<dbReference type="Gene3D" id="1.10.110.10">
    <property type="entry name" value="Plant lipid-transfer and hydrophobic proteins"/>
    <property type="match status" value="1"/>
</dbReference>
<keyword evidence="4" id="KW-0732">Signal</keyword>
<dbReference type="EMBL" id="CP093349">
    <property type="protein sequence ID" value="WOH09713.1"/>
    <property type="molecule type" value="Genomic_DNA"/>
</dbReference>
<reference evidence="6" key="2">
    <citation type="submission" date="2022-03" db="EMBL/GenBank/DDBJ databases">
        <title>Draft title - Genomic analysis of global carrot germplasm unveils the trajectory of domestication and the origin of high carotenoid orange carrot.</title>
        <authorList>
            <person name="Iorizzo M."/>
            <person name="Ellison S."/>
            <person name="Senalik D."/>
            <person name="Macko-Podgorni A."/>
            <person name="Grzebelus D."/>
            <person name="Bostan H."/>
            <person name="Rolling W."/>
            <person name="Curaba J."/>
            <person name="Simon P."/>
        </authorList>
    </citation>
    <scope>NUCLEOTIDE SEQUENCE</scope>
    <source>
        <tissue evidence="6">Leaf</tissue>
    </source>
</reference>
<dbReference type="Proteomes" id="UP000077755">
    <property type="component" value="Chromosome 7"/>
</dbReference>
<feature type="signal peptide" evidence="4">
    <location>
        <begin position="1"/>
        <end position="26"/>
    </location>
</feature>
<comment type="similarity">
    <text evidence="1">Belongs to the plant LTP family.</text>
</comment>